<proteinExistence type="predicted"/>
<evidence type="ECO:0000313" key="2">
    <source>
        <dbReference type="EnsemblPlants" id="OGLUM03G38660.1"/>
    </source>
</evidence>
<reference evidence="2" key="2">
    <citation type="submission" date="2018-05" db="EMBL/GenBank/DDBJ databases">
        <title>OgluRS3 (Oryza glumaepatula Reference Sequence Version 3).</title>
        <authorList>
            <person name="Zhang J."/>
            <person name="Kudrna D."/>
            <person name="Lee S."/>
            <person name="Talag J."/>
            <person name="Welchert J."/>
            <person name="Wing R.A."/>
        </authorList>
    </citation>
    <scope>NUCLEOTIDE SEQUENCE [LARGE SCALE GENOMIC DNA]</scope>
</reference>
<dbReference type="AlphaFoldDB" id="A0A0D9ZEZ0"/>
<protein>
    <submittedName>
        <fullName evidence="2">Uncharacterized protein</fullName>
    </submittedName>
</protein>
<sequence>MGGGVGGAQRRRARVCPPRCCDTPLPSSPLTEAPPPSEAIAGCGEGKGERQRRLDLAHPPPPSSGAFSTLSSYSSTSAIACRSAAAVREGRGSAAEGGKQTRTTMTT</sequence>
<dbReference type="HOGENOM" id="CLU_2214051_0_0_1"/>
<evidence type="ECO:0000256" key="1">
    <source>
        <dbReference type="SAM" id="MobiDB-lite"/>
    </source>
</evidence>
<feature type="compositionally biased region" description="Basic and acidic residues" evidence="1">
    <location>
        <begin position="46"/>
        <end position="56"/>
    </location>
</feature>
<evidence type="ECO:0000313" key="3">
    <source>
        <dbReference type="Proteomes" id="UP000026961"/>
    </source>
</evidence>
<accession>A0A0D9ZEZ0</accession>
<feature type="region of interest" description="Disordered" evidence="1">
    <location>
        <begin position="24"/>
        <end position="70"/>
    </location>
</feature>
<feature type="region of interest" description="Disordered" evidence="1">
    <location>
        <begin position="88"/>
        <end position="107"/>
    </location>
</feature>
<dbReference type="Proteomes" id="UP000026961">
    <property type="component" value="Chromosome 3"/>
</dbReference>
<name>A0A0D9ZEZ0_9ORYZ</name>
<dbReference type="EnsemblPlants" id="OGLUM03G38660.1">
    <property type="protein sequence ID" value="OGLUM03G38660.1"/>
    <property type="gene ID" value="OGLUM03G38660"/>
</dbReference>
<organism evidence="2">
    <name type="scientific">Oryza glumipatula</name>
    <dbReference type="NCBI Taxonomy" id="40148"/>
    <lineage>
        <taxon>Eukaryota</taxon>
        <taxon>Viridiplantae</taxon>
        <taxon>Streptophyta</taxon>
        <taxon>Embryophyta</taxon>
        <taxon>Tracheophyta</taxon>
        <taxon>Spermatophyta</taxon>
        <taxon>Magnoliopsida</taxon>
        <taxon>Liliopsida</taxon>
        <taxon>Poales</taxon>
        <taxon>Poaceae</taxon>
        <taxon>BOP clade</taxon>
        <taxon>Oryzoideae</taxon>
        <taxon>Oryzeae</taxon>
        <taxon>Oryzinae</taxon>
        <taxon>Oryza</taxon>
    </lineage>
</organism>
<reference evidence="2" key="1">
    <citation type="submission" date="2015-04" db="UniProtKB">
        <authorList>
            <consortium name="EnsemblPlants"/>
        </authorList>
    </citation>
    <scope>IDENTIFICATION</scope>
</reference>
<keyword evidence="3" id="KW-1185">Reference proteome</keyword>
<dbReference type="Gramene" id="OGLUM03G38660.1">
    <property type="protein sequence ID" value="OGLUM03G38660.1"/>
    <property type="gene ID" value="OGLUM03G38660"/>
</dbReference>